<dbReference type="InterPro" id="IPR055276">
    <property type="entry name" value="NHL41-like"/>
</dbReference>
<accession>A0A9R1WPB5</accession>
<keyword evidence="2" id="KW-1185">Reference proteome</keyword>
<evidence type="ECO:0000313" key="1">
    <source>
        <dbReference type="EMBL" id="KAJ0226302.1"/>
    </source>
</evidence>
<dbReference type="PANTHER" id="PTHR48436:SF1">
    <property type="entry name" value="2, PUTATIVE-RELATED"/>
    <property type="match status" value="1"/>
</dbReference>
<gene>
    <name evidence="1" type="ORF">LSAT_V11C100042600</name>
</gene>
<organism evidence="1 2">
    <name type="scientific">Lactuca sativa</name>
    <name type="common">Garden lettuce</name>
    <dbReference type="NCBI Taxonomy" id="4236"/>
    <lineage>
        <taxon>Eukaryota</taxon>
        <taxon>Viridiplantae</taxon>
        <taxon>Streptophyta</taxon>
        <taxon>Embryophyta</taxon>
        <taxon>Tracheophyta</taxon>
        <taxon>Spermatophyta</taxon>
        <taxon>Magnoliopsida</taxon>
        <taxon>eudicotyledons</taxon>
        <taxon>Gunneridae</taxon>
        <taxon>Pentapetalae</taxon>
        <taxon>asterids</taxon>
        <taxon>campanulids</taxon>
        <taxon>Asterales</taxon>
        <taxon>Asteraceae</taxon>
        <taxon>Cichorioideae</taxon>
        <taxon>Cichorieae</taxon>
        <taxon>Lactucinae</taxon>
        <taxon>Lactuca</taxon>
    </lineage>
</organism>
<name>A0A9R1WPB5_LACSA</name>
<reference evidence="1 2" key="1">
    <citation type="journal article" date="2017" name="Nat. Commun.">
        <title>Genome assembly with in vitro proximity ligation data and whole-genome triplication in lettuce.</title>
        <authorList>
            <person name="Reyes-Chin-Wo S."/>
            <person name="Wang Z."/>
            <person name="Yang X."/>
            <person name="Kozik A."/>
            <person name="Arikit S."/>
            <person name="Song C."/>
            <person name="Xia L."/>
            <person name="Froenicke L."/>
            <person name="Lavelle D.O."/>
            <person name="Truco M.J."/>
            <person name="Xia R."/>
            <person name="Zhu S."/>
            <person name="Xu C."/>
            <person name="Xu H."/>
            <person name="Xu X."/>
            <person name="Cox K."/>
            <person name="Korf I."/>
            <person name="Meyers B.C."/>
            <person name="Michelmore R.W."/>
        </authorList>
    </citation>
    <scope>NUCLEOTIDE SEQUENCE [LARGE SCALE GENOMIC DNA]</scope>
    <source>
        <strain evidence="2">cv. Salinas</strain>
        <tissue evidence="1">Seedlings</tissue>
    </source>
</reference>
<dbReference type="PANTHER" id="PTHR48436">
    <property type="entry name" value="2, PUTATIVE-RELATED"/>
    <property type="match status" value="1"/>
</dbReference>
<comment type="caution">
    <text evidence="1">The sequence shown here is derived from an EMBL/GenBank/DDBJ whole genome shotgun (WGS) entry which is preliminary data.</text>
</comment>
<protein>
    <submittedName>
        <fullName evidence="1">Uncharacterized protein</fullName>
    </submittedName>
</protein>
<dbReference type="EMBL" id="NBSK02000001">
    <property type="protein sequence ID" value="KAJ0226302.1"/>
    <property type="molecule type" value="Genomic_DNA"/>
</dbReference>
<proteinExistence type="predicted"/>
<dbReference type="AlphaFoldDB" id="A0A9R1WPB5"/>
<sequence length="98" mass="11223">MDETRALYASSNGPTSFLLYLGTTNKPMYGAGRIMQDILDSGKGLSLVVRFKLRSRFHVVGKLISPNYRHRVECILILNKTHDKQHKSLMYDKHCNLL</sequence>
<evidence type="ECO:0000313" key="2">
    <source>
        <dbReference type="Proteomes" id="UP000235145"/>
    </source>
</evidence>
<dbReference type="Proteomes" id="UP000235145">
    <property type="component" value="Unassembled WGS sequence"/>
</dbReference>